<dbReference type="PANTHER" id="PTHR11469">
    <property type="entry name" value="GLUCOSE-6-PHOSPHATE ISOMERASE"/>
    <property type="match status" value="1"/>
</dbReference>
<keyword evidence="4 5" id="KW-0413">Isomerase</keyword>
<dbReference type="GO" id="GO:0048029">
    <property type="term" value="F:monosaccharide binding"/>
    <property type="evidence" value="ECO:0007669"/>
    <property type="project" value="TreeGrafter"/>
</dbReference>
<dbReference type="PANTHER" id="PTHR11469:SF1">
    <property type="entry name" value="GLUCOSE-6-PHOSPHATE ISOMERASE"/>
    <property type="match status" value="1"/>
</dbReference>
<dbReference type="PROSITE" id="PS51463">
    <property type="entry name" value="P_GLUCOSE_ISOMERASE_3"/>
    <property type="match status" value="1"/>
</dbReference>
<dbReference type="EMBL" id="LMAR01000029">
    <property type="protein sequence ID" value="KQK31054.1"/>
    <property type="molecule type" value="Genomic_DNA"/>
</dbReference>
<dbReference type="RefSeq" id="WP_055727661.1">
    <property type="nucleotide sequence ID" value="NZ_FUYX01000004.1"/>
</dbReference>
<dbReference type="EC" id="5.3.1.9" evidence="1 5"/>
<dbReference type="UniPathway" id="UPA00109">
    <property type="reaction ID" value="UER00181"/>
</dbReference>
<dbReference type="OrthoDB" id="140919at2"/>
<organism evidence="6 8">
    <name type="scientific">Bosea thiooxidans</name>
    <dbReference type="NCBI Taxonomy" id="53254"/>
    <lineage>
        <taxon>Bacteria</taxon>
        <taxon>Pseudomonadati</taxon>
        <taxon>Pseudomonadota</taxon>
        <taxon>Alphaproteobacteria</taxon>
        <taxon>Hyphomicrobiales</taxon>
        <taxon>Boseaceae</taxon>
        <taxon>Bosea</taxon>
    </lineage>
</organism>
<dbReference type="GO" id="GO:0051156">
    <property type="term" value="P:glucose 6-phosphate metabolic process"/>
    <property type="evidence" value="ECO:0007669"/>
    <property type="project" value="TreeGrafter"/>
</dbReference>
<keyword evidence="3 5" id="KW-0324">Glycolysis</keyword>
<dbReference type="GO" id="GO:0005829">
    <property type="term" value="C:cytosol"/>
    <property type="evidence" value="ECO:0007669"/>
    <property type="project" value="TreeGrafter"/>
</dbReference>
<dbReference type="InterPro" id="IPR001672">
    <property type="entry name" value="G6P_Isomerase"/>
</dbReference>
<dbReference type="InterPro" id="IPR046348">
    <property type="entry name" value="SIS_dom_sf"/>
</dbReference>
<protein>
    <recommendedName>
        <fullName evidence="1 5">Glucose-6-phosphate isomerase</fullName>
        <ecNumber evidence="1 5">5.3.1.9</ecNumber>
    </recommendedName>
</protein>
<evidence type="ECO:0000256" key="5">
    <source>
        <dbReference type="RuleBase" id="RU000612"/>
    </source>
</evidence>
<accession>A0A0Q3PMN5</accession>
<gene>
    <name evidence="6" type="ORF">ARD30_11140</name>
    <name evidence="7" type="ORF">SAMN05660750_01780</name>
</gene>
<dbReference type="GO" id="GO:0006096">
    <property type="term" value="P:glycolytic process"/>
    <property type="evidence" value="ECO:0007669"/>
    <property type="project" value="UniProtKB-UniPathway"/>
</dbReference>
<keyword evidence="2 5" id="KW-0312">Gluconeogenesis</keyword>
<dbReference type="GO" id="GO:0004347">
    <property type="term" value="F:glucose-6-phosphate isomerase activity"/>
    <property type="evidence" value="ECO:0007669"/>
    <property type="project" value="UniProtKB-EC"/>
</dbReference>
<dbReference type="GO" id="GO:0006094">
    <property type="term" value="P:gluconeogenesis"/>
    <property type="evidence" value="ECO:0007669"/>
    <property type="project" value="UniProtKB-KW"/>
</dbReference>
<evidence type="ECO:0000313" key="7">
    <source>
        <dbReference type="EMBL" id="SKB67427.1"/>
    </source>
</evidence>
<dbReference type="GO" id="GO:0097367">
    <property type="term" value="F:carbohydrate derivative binding"/>
    <property type="evidence" value="ECO:0007669"/>
    <property type="project" value="InterPro"/>
</dbReference>
<reference evidence="7 9" key="2">
    <citation type="submission" date="2017-02" db="EMBL/GenBank/DDBJ databases">
        <authorList>
            <person name="Peterson S.W."/>
        </authorList>
    </citation>
    <scope>NUCLEOTIDE SEQUENCE [LARGE SCALE GENOMIC DNA]</scope>
    <source>
        <strain evidence="7 9">DSM 9653</strain>
    </source>
</reference>
<name>A0A0Q3PMN5_9HYPH</name>
<dbReference type="PROSITE" id="PS00174">
    <property type="entry name" value="P_GLUCOSE_ISOMERASE_2"/>
    <property type="match status" value="1"/>
</dbReference>
<evidence type="ECO:0000256" key="2">
    <source>
        <dbReference type="ARBA" id="ARBA00022432"/>
    </source>
</evidence>
<dbReference type="CDD" id="cd05016">
    <property type="entry name" value="SIS_PGI_2"/>
    <property type="match status" value="1"/>
</dbReference>
<dbReference type="AlphaFoldDB" id="A0A0Q3PMN5"/>
<sequence>MLQQSFDLALESKVGKGGIPDAAFEKALADLGPALAKLQGQARDGSLPLLKLPSDTADLAPVKAAAERLKSGGATDVLVLGTGGSSLGGQTLAQLTGYGIAGLSQFASGPRVHFIDNLDPATYAALLARLPLKTTKFVAISKSGGTGETLLQSIAAIEALRGAHLTDQQIGAHFQGLSEPAKPGKLHALRALLEPFGTPFLEHHTDVGGRYSVLTNCGLLPAAVLGLDIEALRLGAGRAVAPLFAGKGVRETPSAVGAALHLAAMRSGKNIAVLMPYADKLALLTRWWMQLWAESLGKDGQGTQPVGALGPVDQHSQQQLYLAGPKDKFFTVVTTGVKGKGPQIDAGLAEKIGQADFAGKTIGDMVAAQGIAMIDTFARNGCAVRRFHVEHIDETSHGEMLMHFMLETILTGYAMGVDPFDQPAVEEAKLLAKSYLAEGRA</sequence>
<dbReference type="InterPro" id="IPR018189">
    <property type="entry name" value="Phosphoglucose_isomerase_CS"/>
</dbReference>
<dbReference type="STRING" id="53254.SAMN05660750_01780"/>
<dbReference type="Gene3D" id="3.40.50.10490">
    <property type="entry name" value="Glucose-6-phosphate isomerase like protein, domain 1"/>
    <property type="match status" value="2"/>
</dbReference>
<evidence type="ECO:0000256" key="3">
    <source>
        <dbReference type="ARBA" id="ARBA00023152"/>
    </source>
</evidence>
<comment type="catalytic activity">
    <reaction evidence="5">
        <text>alpha-D-glucose 6-phosphate = beta-D-fructose 6-phosphate</text>
        <dbReference type="Rhea" id="RHEA:11816"/>
        <dbReference type="ChEBI" id="CHEBI:57634"/>
        <dbReference type="ChEBI" id="CHEBI:58225"/>
        <dbReference type="EC" id="5.3.1.9"/>
    </reaction>
</comment>
<evidence type="ECO:0000256" key="4">
    <source>
        <dbReference type="ARBA" id="ARBA00023235"/>
    </source>
</evidence>
<dbReference type="InterPro" id="IPR035482">
    <property type="entry name" value="SIS_PGI_2"/>
</dbReference>
<proteinExistence type="inferred from homology"/>
<comment type="similarity">
    <text evidence="5">Belongs to the GPI family.</text>
</comment>
<dbReference type="PRINTS" id="PR00662">
    <property type="entry name" value="G6PISOMERASE"/>
</dbReference>
<comment type="pathway">
    <text evidence="5">Carbohydrate degradation; glycolysis; D-glyceraldehyde 3-phosphate and glycerone phosphate from D-glucose: step 2/4.</text>
</comment>
<dbReference type="Proteomes" id="UP000190130">
    <property type="component" value="Unassembled WGS sequence"/>
</dbReference>
<evidence type="ECO:0000313" key="8">
    <source>
        <dbReference type="Proteomes" id="UP000051562"/>
    </source>
</evidence>
<dbReference type="EMBL" id="FUYX01000004">
    <property type="protein sequence ID" value="SKB67427.1"/>
    <property type="molecule type" value="Genomic_DNA"/>
</dbReference>
<dbReference type="Pfam" id="PF00342">
    <property type="entry name" value="PGI"/>
    <property type="match status" value="1"/>
</dbReference>
<evidence type="ECO:0000313" key="9">
    <source>
        <dbReference type="Proteomes" id="UP000190130"/>
    </source>
</evidence>
<evidence type="ECO:0000256" key="1">
    <source>
        <dbReference type="ARBA" id="ARBA00011952"/>
    </source>
</evidence>
<reference evidence="6 8" key="1">
    <citation type="submission" date="2015-10" db="EMBL/GenBank/DDBJ databases">
        <title>Draft genome of Bosea thiooxidans.</title>
        <authorList>
            <person name="Wang X."/>
        </authorList>
    </citation>
    <scope>NUCLEOTIDE SEQUENCE [LARGE SCALE GENOMIC DNA]</scope>
    <source>
        <strain evidence="6 8">CGMCC 9174</strain>
    </source>
</reference>
<dbReference type="Proteomes" id="UP000051562">
    <property type="component" value="Unassembled WGS sequence"/>
</dbReference>
<evidence type="ECO:0000313" key="6">
    <source>
        <dbReference type="EMBL" id="KQK31054.1"/>
    </source>
</evidence>
<keyword evidence="8" id="KW-1185">Reference proteome</keyword>
<dbReference type="SUPFAM" id="SSF53697">
    <property type="entry name" value="SIS domain"/>
    <property type="match status" value="1"/>
</dbReference>